<gene>
    <name evidence="15" type="ORF">WICPIJ_005973</name>
</gene>
<evidence type="ECO:0000256" key="7">
    <source>
        <dbReference type="ARBA" id="ARBA00068090"/>
    </source>
</evidence>
<name>A0A9P8Q564_WICPI</name>
<evidence type="ECO:0000256" key="13">
    <source>
        <dbReference type="ARBA" id="ARBA00079983"/>
    </source>
</evidence>
<keyword evidence="5" id="KW-0472">Membrane</keyword>
<proteinExistence type="inferred from homology"/>
<dbReference type="PANTHER" id="PTHR11753">
    <property type="entry name" value="ADAPTOR COMPLEXES SMALL SUBUNIT FAMILY"/>
    <property type="match status" value="1"/>
</dbReference>
<evidence type="ECO:0000313" key="15">
    <source>
        <dbReference type="EMBL" id="KAH3683064.1"/>
    </source>
</evidence>
<keyword evidence="16" id="KW-1185">Reference proteome</keyword>
<evidence type="ECO:0000256" key="10">
    <source>
        <dbReference type="ARBA" id="ARBA00077753"/>
    </source>
</evidence>
<comment type="caution">
    <text evidence="15">The sequence shown here is derived from an EMBL/GenBank/DDBJ whole genome shotgun (WGS) entry which is preliminary data.</text>
</comment>
<evidence type="ECO:0000256" key="5">
    <source>
        <dbReference type="ARBA" id="ARBA00023136"/>
    </source>
</evidence>
<dbReference type="GO" id="GO:0006886">
    <property type="term" value="P:intracellular protein transport"/>
    <property type="evidence" value="ECO:0007669"/>
    <property type="project" value="InterPro"/>
</dbReference>
<dbReference type="InterPro" id="IPR011012">
    <property type="entry name" value="Longin-like_dom_sf"/>
</dbReference>
<evidence type="ECO:0000313" key="16">
    <source>
        <dbReference type="Proteomes" id="UP000774326"/>
    </source>
</evidence>
<sequence length="252" mass="28467">MLNSSEPKKAIFNDLLSLILETYEVENGLLSDDELEILGILNILISERYVNVRLMKQNQCHWLMSIDYITRISFNNDCLPRLIKFYTPVDLDTQIELMRQVYQLVHNRQASQSSFLTLPPLLEDQDDIKVIYRHYATLYFVFIVDEQESELGILDLIQVFVQCLDKCFENVCELDLVFGWQVLQSVLEEIVQGGMVIETNIASIVSAVDAANQEKNGSNGSGAFGLSSSAFASASSAFSAFTRDGRLGWTGR</sequence>
<dbReference type="InterPro" id="IPR000804">
    <property type="entry name" value="Clathrin_sm-chain_CS"/>
</dbReference>
<dbReference type="InterPro" id="IPR016635">
    <property type="entry name" value="AP_complex_ssu"/>
</dbReference>
<dbReference type="EMBL" id="JAEUBG010003245">
    <property type="protein sequence ID" value="KAH3683064.1"/>
    <property type="molecule type" value="Genomic_DNA"/>
</dbReference>
<feature type="domain" description="AP complex mu/sigma subunit" evidence="14">
    <location>
        <begin position="73"/>
        <end position="213"/>
    </location>
</feature>
<dbReference type="Pfam" id="PF01217">
    <property type="entry name" value="Clat_adaptor_s"/>
    <property type="match status" value="1"/>
</dbReference>
<organism evidence="15 16">
    <name type="scientific">Wickerhamomyces pijperi</name>
    <name type="common">Yeast</name>
    <name type="synonym">Pichia pijperi</name>
    <dbReference type="NCBI Taxonomy" id="599730"/>
    <lineage>
        <taxon>Eukaryota</taxon>
        <taxon>Fungi</taxon>
        <taxon>Dikarya</taxon>
        <taxon>Ascomycota</taxon>
        <taxon>Saccharomycotina</taxon>
        <taxon>Saccharomycetes</taxon>
        <taxon>Phaffomycetales</taxon>
        <taxon>Wickerhamomycetaceae</taxon>
        <taxon>Wickerhamomyces</taxon>
    </lineage>
</organism>
<dbReference type="OrthoDB" id="10261046at2759"/>
<dbReference type="GO" id="GO:0006896">
    <property type="term" value="P:Golgi to vacuole transport"/>
    <property type="evidence" value="ECO:0007669"/>
    <property type="project" value="UniProtKB-ARBA"/>
</dbReference>
<comment type="subunit">
    <text evidence="6">Adaptor protein complex 3 (AP-3) is a heterotetramer composed of 2 large adaptins (APL5 and APL6), a medium adaptin (APM3) and a small adaptin (APS3).</text>
</comment>
<evidence type="ECO:0000256" key="2">
    <source>
        <dbReference type="ARBA" id="ARBA00006972"/>
    </source>
</evidence>
<evidence type="ECO:0000256" key="12">
    <source>
        <dbReference type="ARBA" id="ARBA00079408"/>
    </source>
</evidence>
<accession>A0A9P8Q564</accession>
<dbReference type="AlphaFoldDB" id="A0A9P8Q564"/>
<keyword evidence="3" id="KW-0813">Transport</keyword>
<keyword evidence="4" id="KW-0653">Protein transport</keyword>
<reference evidence="15" key="1">
    <citation type="journal article" date="2021" name="Open Biol.">
        <title>Shared evolutionary footprints suggest mitochondrial oxidative damage underlies multiple complex I losses in fungi.</title>
        <authorList>
            <person name="Schikora-Tamarit M.A."/>
            <person name="Marcet-Houben M."/>
            <person name="Nosek J."/>
            <person name="Gabaldon T."/>
        </authorList>
    </citation>
    <scope>NUCLEOTIDE SEQUENCE</scope>
    <source>
        <strain evidence="15">CBS2887</strain>
    </source>
</reference>
<evidence type="ECO:0000256" key="1">
    <source>
        <dbReference type="ARBA" id="ARBA00004308"/>
    </source>
</evidence>
<comment type="similarity">
    <text evidence="2">Belongs to the adaptor complexes small subunit family.</text>
</comment>
<dbReference type="GO" id="GO:0030117">
    <property type="term" value="C:membrane coat"/>
    <property type="evidence" value="ECO:0007669"/>
    <property type="project" value="InterPro"/>
</dbReference>
<evidence type="ECO:0000256" key="8">
    <source>
        <dbReference type="ARBA" id="ARBA00075936"/>
    </source>
</evidence>
<reference evidence="15" key="2">
    <citation type="submission" date="2021-01" db="EMBL/GenBank/DDBJ databases">
        <authorList>
            <person name="Schikora-Tamarit M.A."/>
        </authorList>
    </citation>
    <scope>NUCLEOTIDE SEQUENCE</scope>
    <source>
        <strain evidence="15">CBS2887</strain>
    </source>
</reference>
<dbReference type="PROSITE" id="PS00989">
    <property type="entry name" value="CLAT_ADAPTOR_S"/>
    <property type="match status" value="1"/>
</dbReference>
<dbReference type="FunFam" id="3.30.450.60:FF:000001">
    <property type="entry name" value="AP complex subunit sigma"/>
    <property type="match status" value="1"/>
</dbReference>
<dbReference type="InterPro" id="IPR022775">
    <property type="entry name" value="AP_mu_sigma_su"/>
</dbReference>
<evidence type="ECO:0000256" key="3">
    <source>
        <dbReference type="ARBA" id="ARBA00022448"/>
    </source>
</evidence>
<evidence type="ECO:0000256" key="9">
    <source>
        <dbReference type="ARBA" id="ARBA00076213"/>
    </source>
</evidence>
<protein>
    <recommendedName>
        <fullName evidence="7">AP-3 complex subunit sigma</fullName>
    </recommendedName>
    <alternativeName>
        <fullName evidence="13">AP-3 complex sigma3A subunit</fullName>
    </alternativeName>
    <alternativeName>
        <fullName evidence="9">Adaptor-related protein complex 3 subunit sigma</fullName>
    </alternativeName>
    <alternativeName>
        <fullName evidence="8">Clathrin-associated/assembly/adaptor protein, small 3</fullName>
    </alternativeName>
    <alternativeName>
        <fullName evidence="11 12">Sigma-adaptin 3A</fullName>
    </alternativeName>
    <alternativeName>
        <fullName evidence="10">Sigma3-adaptin</fullName>
    </alternativeName>
</protein>
<comment type="subcellular location">
    <subcellularLocation>
        <location evidence="1">Endomembrane system</location>
    </subcellularLocation>
</comment>
<dbReference type="Gene3D" id="3.30.450.60">
    <property type="match status" value="1"/>
</dbReference>
<evidence type="ECO:0000256" key="4">
    <source>
        <dbReference type="ARBA" id="ARBA00022927"/>
    </source>
</evidence>
<evidence type="ECO:0000259" key="14">
    <source>
        <dbReference type="Pfam" id="PF01217"/>
    </source>
</evidence>
<evidence type="ECO:0000256" key="11">
    <source>
        <dbReference type="ARBA" id="ARBA00079403"/>
    </source>
</evidence>
<evidence type="ECO:0000256" key="6">
    <source>
        <dbReference type="ARBA" id="ARBA00066114"/>
    </source>
</evidence>
<dbReference type="GO" id="GO:0012505">
    <property type="term" value="C:endomembrane system"/>
    <property type="evidence" value="ECO:0007669"/>
    <property type="project" value="UniProtKB-SubCell"/>
</dbReference>
<dbReference type="SUPFAM" id="SSF64356">
    <property type="entry name" value="SNARE-like"/>
    <property type="match status" value="1"/>
</dbReference>
<dbReference type="Proteomes" id="UP000774326">
    <property type="component" value="Unassembled WGS sequence"/>
</dbReference>